<comment type="caution">
    <text evidence="2">The sequence shown here is derived from an EMBL/GenBank/DDBJ whole genome shotgun (WGS) entry which is preliminary data.</text>
</comment>
<dbReference type="PANTHER" id="PTHR36437:SF2">
    <property type="entry name" value="GLYOXALASE_BLEOMYCIN RESISTANCE PROTEIN_DIOXYGENASE"/>
    <property type="match status" value="1"/>
</dbReference>
<dbReference type="EMBL" id="PVZC01000003">
    <property type="protein sequence ID" value="PRY00021.1"/>
    <property type="molecule type" value="Genomic_DNA"/>
</dbReference>
<dbReference type="SUPFAM" id="SSF54593">
    <property type="entry name" value="Glyoxalase/Bleomycin resistance protein/Dihydroxybiphenyl dioxygenase"/>
    <property type="match status" value="1"/>
</dbReference>
<dbReference type="Proteomes" id="UP000237846">
    <property type="component" value="Unassembled WGS sequence"/>
</dbReference>
<sequence length="128" mass="13571">MDWTLEVVVVPVADVDRAKRFYAEQVGFAVDHDTDAGGGTRIVQLTPPGSGCSIVIGTGLPGSDAAPLKGLQLVVSDIEAARAQLLARDVAVSAVHEIDPRDGGRFVYFDDPDGNSWAVQEIRARARA</sequence>
<keyword evidence="2" id="KW-0456">Lyase</keyword>
<dbReference type="PANTHER" id="PTHR36437">
    <property type="entry name" value="GLYOXALASE/BLEOMYCIN RESISTANCE PROTEIN/DIOXYGENASE"/>
    <property type="match status" value="1"/>
</dbReference>
<dbReference type="OrthoDB" id="485032at2"/>
<dbReference type="AlphaFoldDB" id="A0A2T0Q835"/>
<keyword evidence="3" id="KW-1185">Reference proteome</keyword>
<name>A0A2T0Q835_9ACTN</name>
<dbReference type="Pfam" id="PF00903">
    <property type="entry name" value="Glyoxalase"/>
    <property type="match status" value="1"/>
</dbReference>
<dbReference type="InterPro" id="IPR037523">
    <property type="entry name" value="VOC_core"/>
</dbReference>
<proteinExistence type="predicted"/>
<dbReference type="PROSITE" id="PS51819">
    <property type="entry name" value="VOC"/>
    <property type="match status" value="1"/>
</dbReference>
<dbReference type="InterPro" id="IPR004360">
    <property type="entry name" value="Glyas_Fos-R_dOase_dom"/>
</dbReference>
<evidence type="ECO:0000313" key="2">
    <source>
        <dbReference type="EMBL" id="PRY00021.1"/>
    </source>
</evidence>
<feature type="domain" description="VOC" evidence="1">
    <location>
        <begin position="4"/>
        <end position="122"/>
    </location>
</feature>
<dbReference type="InterPro" id="IPR029068">
    <property type="entry name" value="Glyas_Bleomycin-R_OHBP_Dase"/>
</dbReference>
<reference evidence="2 3" key="1">
    <citation type="submission" date="2018-03" db="EMBL/GenBank/DDBJ databases">
        <title>Genomic Encyclopedia of Archaeal and Bacterial Type Strains, Phase II (KMG-II): from individual species to whole genera.</title>
        <authorList>
            <person name="Goeker M."/>
        </authorList>
    </citation>
    <scope>NUCLEOTIDE SEQUENCE [LARGE SCALE GENOMIC DNA]</scope>
    <source>
        <strain evidence="2 3">DSM 45601</strain>
    </source>
</reference>
<organism evidence="2 3">
    <name type="scientific">Allonocardiopsis opalescens</name>
    <dbReference type="NCBI Taxonomy" id="1144618"/>
    <lineage>
        <taxon>Bacteria</taxon>
        <taxon>Bacillati</taxon>
        <taxon>Actinomycetota</taxon>
        <taxon>Actinomycetes</taxon>
        <taxon>Streptosporangiales</taxon>
        <taxon>Allonocardiopsis</taxon>
    </lineage>
</organism>
<evidence type="ECO:0000313" key="3">
    <source>
        <dbReference type="Proteomes" id="UP000237846"/>
    </source>
</evidence>
<gene>
    <name evidence="2" type="ORF">CLV72_103631</name>
</gene>
<dbReference type="Gene3D" id="3.10.180.10">
    <property type="entry name" value="2,3-Dihydroxybiphenyl 1,2-Dioxygenase, domain 1"/>
    <property type="match status" value="1"/>
</dbReference>
<protein>
    <submittedName>
        <fullName evidence="2">Putative enzyme related to lactoylglutathione lyase</fullName>
    </submittedName>
</protein>
<dbReference type="GO" id="GO:0016829">
    <property type="term" value="F:lyase activity"/>
    <property type="evidence" value="ECO:0007669"/>
    <property type="project" value="UniProtKB-KW"/>
</dbReference>
<evidence type="ECO:0000259" key="1">
    <source>
        <dbReference type="PROSITE" id="PS51819"/>
    </source>
</evidence>
<accession>A0A2T0Q835</accession>
<dbReference type="RefSeq" id="WP_106245211.1">
    <property type="nucleotide sequence ID" value="NZ_PVZC01000003.1"/>
</dbReference>